<name>A0A0P0YYC4_9HYPH</name>
<dbReference type="SUPFAM" id="SSF69618">
    <property type="entry name" value="HemD-like"/>
    <property type="match status" value="1"/>
</dbReference>
<evidence type="ECO:0000259" key="1">
    <source>
        <dbReference type="Pfam" id="PF02602"/>
    </source>
</evidence>
<sequence length="232" mass="23899">MARVLILRAADAAVQTAEALAKRGHRPLVLPVESMRTIGGPAPTGDFAALAATSMRAVPALAKAFPGDGRPVFAVGERTGSALRAAGFTDVRGAAGEAGDMARLARGAGLGETATILYAAGRPRTGTLETALAAAEIDCRVWEVYETVAHRPKRSAVAAVLHDGPPDAVLLLSAGQATAYGELVATCPDLFQPAPKILALSARIAAALPTNLAETVRLSDDTRLASLFERLD</sequence>
<reference evidence="2" key="1">
    <citation type="journal article" date="2015" name="Proc. Natl. Acad. Sci. U.S.A.">
        <title>Bacterial clade with the ribosomal RNA operon on a small plasmid rather than the chromosome.</title>
        <authorList>
            <person name="Anda M."/>
            <person name="Ohtsubo Y."/>
            <person name="Okubo T."/>
            <person name="Sugawara M."/>
            <person name="Nagata Y."/>
            <person name="Tsuda M."/>
            <person name="Minamisawa K."/>
            <person name="Mitsui H."/>
        </authorList>
    </citation>
    <scope>NUCLEOTIDE SEQUENCE</scope>
    <source>
        <strain evidence="2">DSM 14790</strain>
    </source>
</reference>
<protein>
    <submittedName>
        <fullName evidence="2">Putative uroporphyrinogen-III synthase</fullName>
    </submittedName>
</protein>
<dbReference type="InterPro" id="IPR036108">
    <property type="entry name" value="4pyrrol_syn_uPrphyn_synt_sf"/>
</dbReference>
<dbReference type="GO" id="GO:0004852">
    <property type="term" value="F:uroporphyrinogen-III synthase activity"/>
    <property type="evidence" value="ECO:0007669"/>
    <property type="project" value="InterPro"/>
</dbReference>
<dbReference type="EMBL" id="LC066372">
    <property type="protein sequence ID" value="BAT26533.1"/>
    <property type="molecule type" value="Genomic_DNA"/>
</dbReference>
<dbReference type="Gene3D" id="3.40.50.10090">
    <property type="match status" value="2"/>
</dbReference>
<dbReference type="Pfam" id="PF02602">
    <property type="entry name" value="HEM4"/>
    <property type="match status" value="1"/>
</dbReference>
<dbReference type="GO" id="GO:0033014">
    <property type="term" value="P:tetrapyrrole biosynthetic process"/>
    <property type="evidence" value="ECO:0007669"/>
    <property type="project" value="InterPro"/>
</dbReference>
<dbReference type="AlphaFoldDB" id="A0A0P0YYC4"/>
<dbReference type="InterPro" id="IPR003754">
    <property type="entry name" value="4pyrrol_synth_uPrphyn_synth"/>
</dbReference>
<organism evidence="2">
    <name type="scientific">Aurantimonas coralicida</name>
    <dbReference type="NCBI Taxonomy" id="182270"/>
    <lineage>
        <taxon>Bacteria</taxon>
        <taxon>Pseudomonadati</taxon>
        <taxon>Pseudomonadota</taxon>
        <taxon>Alphaproteobacteria</taxon>
        <taxon>Hyphomicrobiales</taxon>
        <taxon>Aurantimonadaceae</taxon>
        <taxon>Aurantimonas</taxon>
    </lineage>
</organism>
<proteinExistence type="predicted"/>
<dbReference type="RefSeq" id="WP_024351920.1">
    <property type="nucleotide sequence ID" value="NZ_BBWN01000042.1"/>
</dbReference>
<feature type="domain" description="Tetrapyrrole biosynthesis uroporphyrinogen III synthase" evidence="1">
    <location>
        <begin position="15"/>
        <end position="227"/>
    </location>
</feature>
<accession>A0A0P0YYC4</accession>
<evidence type="ECO:0000313" key="2">
    <source>
        <dbReference type="EMBL" id="BAT26533.1"/>
    </source>
</evidence>
<dbReference type="CDD" id="cd06578">
    <property type="entry name" value="HemD"/>
    <property type="match status" value="1"/>
</dbReference>